<evidence type="ECO:0000256" key="8">
    <source>
        <dbReference type="ARBA" id="ARBA00022848"/>
    </source>
</evidence>
<dbReference type="EMBL" id="LNIX01000055">
    <property type="protein sequence ID" value="OXA37583.1"/>
    <property type="molecule type" value="Genomic_DNA"/>
</dbReference>
<dbReference type="OrthoDB" id="1470350at2759"/>
<dbReference type="SUPFAM" id="SSF48264">
    <property type="entry name" value="Cytochrome P450"/>
    <property type="match status" value="1"/>
</dbReference>
<evidence type="ECO:0000256" key="5">
    <source>
        <dbReference type="ARBA" id="ARBA00022617"/>
    </source>
</evidence>
<comment type="caution">
    <text evidence="15">The sequence shown here is derived from an EMBL/GenBank/DDBJ whole genome shotgun (WGS) entry which is preliminary data.</text>
</comment>
<dbReference type="InterPro" id="IPR001128">
    <property type="entry name" value="Cyt_P450"/>
</dbReference>
<dbReference type="InterPro" id="IPR017972">
    <property type="entry name" value="Cyt_P450_CS"/>
</dbReference>
<sequence length="293" mass="33528">MALPYFCWHLGDLMPRGFETTASPMNFTLFLLAENEECQRKVHEELDSVLKTDGDITFADLAELKYLEMCIKESLRIFPPGSLIIRHSVEDIPLDNGQIIPKGFEMVFIIREINRDPQYFPNPDEFDPNRFLPDTCVNRHPYAYIPFSAGPRNCIGMKYAMIQMKTCLAHILSKFHVSTTQKRKDLKIVYSILLETIPHIEEIFHKYLLLCEDVLQLYGLHIRRLTGLNSAKSSLKLCTVNTLFLFPPPIASSSSCLKFPIPTAYVLIPRAMAAFAAAIVTRFRTYCKNSPDN</sequence>
<keyword evidence="5 13" id="KW-0349">Heme</keyword>
<name>A0A226CXB3_FOLCA</name>
<keyword evidence="9 14" id="KW-0560">Oxidoreductase</keyword>
<comment type="similarity">
    <text evidence="4 14">Belongs to the cytochrome P450 family.</text>
</comment>
<evidence type="ECO:0000313" key="15">
    <source>
        <dbReference type="EMBL" id="OXA37583.1"/>
    </source>
</evidence>
<evidence type="ECO:0000256" key="7">
    <source>
        <dbReference type="ARBA" id="ARBA00022824"/>
    </source>
</evidence>
<dbReference type="PANTHER" id="PTHR24291">
    <property type="entry name" value="CYTOCHROME P450 FAMILY 4"/>
    <property type="match status" value="1"/>
</dbReference>
<keyword evidence="6 13" id="KW-0479">Metal-binding</keyword>
<dbReference type="Gene3D" id="1.10.630.10">
    <property type="entry name" value="Cytochrome P450"/>
    <property type="match status" value="1"/>
</dbReference>
<dbReference type="PRINTS" id="PR00463">
    <property type="entry name" value="EP450I"/>
</dbReference>
<dbReference type="GO" id="GO:0004497">
    <property type="term" value="F:monooxygenase activity"/>
    <property type="evidence" value="ECO:0007669"/>
    <property type="project" value="UniProtKB-KW"/>
</dbReference>
<evidence type="ECO:0000256" key="6">
    <source>
        <dbReference type="ARBA" id="ARBA00022723"/>
    </source>
</evidence>
<dbReference type="InterPro" id="IPR050196">
    <property type="entry name" value="Cytochrome_P450_Monoox"/>
</dbReference>
<evidence type="ECO:0000256" key="2">
    <source>
        <dbReference type="ARBA" id="ARBA00004524"/>
    </source>
</evidence>
<keyword evidence="8" id="KW-0492">Microsome</keyword>
<comment type="cofactor">
    <cofactor evidence="1 13">
        <name>heme</name>
        <dbReference type="ChEBI" id="CHEBI:30413"/>
    </cofactor>
</comment>
<keyword evidence="16" id="KW-1185">Reference proteome</keyword>
<keyword evidence="10 13" id="KW-0408">Iron</keyword>
<proteinExistence type="inferred from homology"/>
<protein>
    <submittedName>
        <fullName evidence="15">Cytochrome P450 4V2</fullName>
    </submittedName>
</protein>
<evidence type="ECO:0000256" key="9">
    <source>
        <dbReference type="ARBA" id="ARBA00023002"/>
    </source>
</evidence>
<evidence type="ECO:0000256" key="12">
    <source>
        <dbReference type="ARBA" id="ARBA00023136"/>
    </source>
</evidence>
<dbReference type="STRING" id="158441.A0A226CXB3"/>
<dbReference type="PANTHER" id="PTHR24291:SF189">
    <property type="entry name" value="CYTOCHROME P450 4C3-RELATED"/>
    <property type="match status" value="1"/>
</dbReference>
<keyword evidence="11 14" id="KW-0503">Monooxygenase</keyword>
<evidence type="ECO:0000256" key="4">
    <source>
        <dbReference type="ARBA" id="ARBA00010617"/>
    </source>
</evidence>
<evidence type="ECO:0000256" key="14">
    <source>
        <dbReference type="RuleBase" id="RU000461"/>
    </source>
</evidence>
<dbReference type="GO" id="GO:0016705">
    <property type="term" value="F:oxidoreductase activity, acting on paired donors, with incorporation or reduction of molecular oxygen"/>
    <property type="evidence" value="ECO:0007669"/>
    <property type="project" value="InterPro"/>
</dbReference>
<evidence type="ECO:0000256" key="1">
    <source>
        <dbReference type="ARBA" id="ARBA00001971"/>
    </source>
</evidence>
<evidence type="ECO:0000256" key="3">
    <source>
        <dbReference type="ARBA" id="ARBA00004586"/>
    </source>
</evidence>
<dbReference type="GO" id="GO:0005506">
    <property type="term" value="F:iron ion binding"/>
    <property type="evidence" value="ECO:0007669"/>
    <property type="project" value="InterPro"/>
</dbReference>
<evidence type="ECO:0000256" key="11">
    <source>
        <dbReference type="ARBA" id="ARBA00023033"/>
    </source>
</evidence>
<dbReference type="OMA" id="SINTQCK"/>
<comment type="subcellular location">
    <subcellularLocation>
        <location evidence="3">Endoplasmic reticulum membrane</location>
    </subcellularLocation>
    <subcellularLocation>
        <location evidence="2">Microsome membrane</location>
    </subcellularLocation>
</comment>
<dbReference type="GO" id="GO:0005789">
    <property type="term" value="C:endoplasmic reticulum membrane"/>
    <property type="evidence" value="ECO:0007669"/>
    <property type="project" value="UniProtKB-SubCell"/>
</dbReference>
<gene>
    <name evidence="15" type="ORF">Fcan01_27695</name>
</gene>
<dbReference type="Proteomes" id="UP000198287">
    <property type="component" value="Unassembled WGS sequence"/>
</dbReference>
<keyword evidence="7" id="KW-0256">Endoplasmic reticulum</keyword>
<reference evidence="15 16" key="1">
    <citation type="submission" date="2015-12" db="EMBL/GenBank/DDBJ databases">
        <title>The genome of Folsomia candida.</title>
        <authorList>
            <person name="Faddeeva A."/>
            <person name="Derks M.F."/>
            <person name="Anvar Y."/>
            <person name="Smit S."/>
            <person name="Van Straalen N."/>
            <person name="Roelofs D."/>
        </authorList>
    </citation>
    <scope>NUCLEOTIDE SEQUENCE [LARGE SCALE GENOMIC DNA]</scope>
    <source>
        <strain evidence="15 16">VU population</strain>
        <tissue evidence="15">Whole body</tissue>
    </source>
</reference>
<organism evidence="15 16">
    <name type="scientific">Folsomia candida</name>
    <name type="common">Springtail</name>
    <dbReference type="NCBI Taxonomy" id="158441"/>
    <lineage>
        <taxon>Eukaryota</taxon>
        <taxon>Metazoa</taxon>
        <taxon>Ecdysozoa</taxon>
        <taxon>Arthropoda</taxon>
        <taxon>Hexapoda</taxon>
        <taxon>Collembola</taxon>
        <taxon>Entomobryomorpha</taxon>
        <taxon>Isotomoidea</taxon>
        <taxon>Isotomidae</taxon>
        <taxon>Proisotominae</taxon>
        <taxon>Folsomia</taxon>
    </lineage>
</organism>
<dbReference type="InterPro" id="IPR002401">
    <property type="entry name" value="Cyt_P450_E_grp-I"/>
</dbReference>
<dbReference type="InterPro" id="IPR036396">
    <property type="entry name" value="Cyt_P450_sf"/>
</dbReference>
<feature type="binding site" description="axial binding residue" evidence="13">
    <location>
        <position position="154"/>
    </location>
    <ligand>
        <name>heme</name>
        <dbReference type="ChEBI" id="CHEBI:30413"/>
    </ligand>
    <ligandPart>
        <name>Fe</name>
        <dbReference type="ChEBI" id="CHEBI:18248"/>
    </ligandPart>
</feature>
<evidence type="ECO:0000256" key="10">
    <source>
        <dbReference type="ARBA" id="ARBA00023004"/>
    </source>
</evidence>
<evidence type="ECO:0000256" key="13">
    <source>
        <dbReference type="PIRSR" id="PIRSR602401-1"/>
    </source>
</evidence>
<dbReference type="AlphaFoldDB" id="A0A226CXB3"/>
<evidence type="ECO:0000313" key="16">
    <source>
        <dbReference type="Proteomes" id="UP000198287"/>
    </source>
</evidence>
<dbReference type="Pfam" id="PF00067">
    <property type="entry name" value="p450"/>
    <property type="match status" value="1"/>
</dbReference>
<dbReference type="PROSITE" id="PS00086">
    <property type="entry name" value="CYTOCHROME_P450"/>
    <property type="match status" value="1"/>
</dbReference>
<keyword evidence="12" id="KW-0472">Membrane</keyword>
<dbReference type="PRINTS" id="PR00385">
    <property type="entry name" value="P450"/>
</dbReference>
<dbReference type="GO" id="GO:0020037">
    <property type="term" value="F:heme binding"/>
    <property type="evidence" value="ECO:0007669"/>
    <property type="project" value="InterPro"/>
</dbReference>
<accession>A0A226CXB3</accession>